<keyword evidence="2" id="KW-1185">Reference proteome</keyword>
<organism evidence="1 2">
    <name type="scientific">Reichenbachiella faecimaris</name>
    <dbReference type="NCBI Taxonomy" id="692418"/>
    <lineage>
        <taxon>Bacteria</taxon>
        <taxon>Pseudomonadati</taxon>
        <taxon>Bacteroidota</taxon>
        <taxon>Cytophagia</taxon>
        <taxon>Cytophagales</taxon>
        <taxon>Reichenbachiellaceae</taxon>
        <taxon>Reichenbachiella</taxon>
    </lineage>
</organism>
<dbReference type="Proteomes" id="UP000192472">
    <property type="component" value="Unassembled WGS sequence"/>
</dbReference>
<evidence type="ECO:0000313" key="2">
    <source>
        <dbReference type="Proteomes" id="UP000192472"/>
    </source>
</evidence>
<dbReference type="RefSeq" id="WP_221407879.1">
    <property type="nucleotide sequence ID" value="NZ_FWYF01000004.1"/>
</dbReference>
<sequence length="55" mass="6159">MHNCNKCEKRATLHCRACGRYWCVKCQEEHGKPGLFAGKCAVCDGIVVRLEHPDG</sequence>
<dbReference type="AlphaFoldDB" id="A0A1W2GMH3"/>
<reference evidence="1 2" key="1">
    <citation type="submission" date="2017-04" db="EMBL/GenBank/DDBJ databases">
        <authorList>
            <person name="Afonso C.L."/>
            <person name="Miller P.J."/>
            <person name="Scott M.A."/>
            <person name="Spackman E."/>
            <person name="Goraichik I."/>
            <person name="Dimitrov K.M."/>
            <person name="Suarez D.L."/>
            <person name="Swayne D.E."/>
        </authorList>
    </citation>
    <scope>NUCLEOTIDE SEQUENCE [LARGE SCALE GENOMIC DNA]</scope>
    <source>
        <strain evidence="1 2">DSM 26133</strain>
    </source>
</reference>
<protein>
    <submittedName>
        <fullName evidence="1">Uncharacterized protein</fullName>
    </submittedName>
</protein>
<evidence type="ECO:0000313" key="1">
    <source>
        <dbReference type="EMBL" id="SMD37859.1"/>
    </source>
</evidence>
<accession>A0A1W2GMH3</accession>
<gene>
    <name evidence="1" type="ORF">SAMN04488029_3497</name>
</gene>
<name>A0A1W2GMH3_REIFA</name>
<dbReference type="EMBL" id="FWYF01000004">
    <property type="protein sequence ID" value="SMD37859.1"/>
    <property type="molecule type" value="Genomic_DNA"/>
</dbReference>
<proteinExistence type="predicted"/>